<organism evidence="2 3">
    <name type="scientific">Derxia gummosa DSM 723</name>
    <dbReference type="NCBI Taxonomy" id="1121388"/>
    <lineage>
        <taxon>Bacteria</taxon>
        <taxon>Pseudomonadati</taxon>
        <taxon>Pseudomonadota</taxon>
        <taxon>Betaproteobacteria</taxon>
        <taxon>Burkholderiales</taxon>
        <taxon>Alcaligenaceae</taxon>
        <taxon>Derxia</taxon>
    </lineage>
</organism>
<dbReference type="Proteomes" id="UP000675920">
    <property type="component" value="Unplaced"/>
</dbReference>
<dbReference type="OrthoDB" id="9155382at2"/>
<sequence>MKKTLLALAAGASLWASHVRATPIPTDGSWHSFTFHGEGEPFAYEPFTFTLDTTALLTVTDLYLSGDRLAIYNNGVLLGLTSMPQGGIDDYVGSYDMALLDPRWSSASWQIGPGSYSITGTAVLSPWGVGAGGIRVITGAVPEADAALAFGLGAGVIGLVLRRWSARAEG</sequence>
<feature type="signal peptide" evidence="1">
    <location>
        <begin position="1"/>
        <end position="21"/>
    </location>
</feature>
<keyword evidence="2" id="KW-1185">Reference proteome</keyword>
<evidence type="ECO:0000313" key="2">
    <source>
        <dbReference type="Proteomes" id="UP000675920"/>
    </source>
</evidence>
<keyword evidence="1" id="KW-0732">Signal</keyword>
<accession>A0A8B6X611</accession>
<protein>
    <recommendedName>
        <fullName evidence="4">PEP-CTERM sorting domain-containing protein</fullName>
    </recommendedName>
</protein>
<dbReference type="RefSeq" id="WP_028312590.1">
    <property type="nucleotide sequence ID" value="NZ_KI519499.1"/>
</dbReference>
<feature type="chain" id="PRO_5034495875" description="PEP-CTERM sorting domain-containing protein" evidence="1">
    <location>
        <begin position="22"/>
        <end position="170"/>
    </location>
</feature>
<evidence type="ECO:0008006" key="4">
    <source>
        <dbReference type="Google" id="ProtNLM"/>
    </source>
</evidence>
<dbReference type="AlphaFoldDB" id="A0A8B6X611"/>
<evidence type="ECO:0000313" key="3">
    <source>
        <dbReference type="RefSeq" id="WP_028312590.1"/>
    </source>
</evidence>
<proteinExistence type="predicted"/>
<name>A0A8B6X611_9BURK</name>
<evidence type="ECO:0000256" key="1">
    <source>
        <dbReference type="SAM" id="SignalP"/>
    </source>
</evidence>
<reference evidence="3" key="1">
    <citation type="submission" date="2025-08" db="UniProtKB">
        <authorList>
            <consortium name="RefSeq"/>
        </authorList>
    </citation>
    <scope>IDENTIFICATION</scope>
</reference>